<protein>
    <submittedName>
        <fullName evidence="4">Ferric-chelate reductase 1</fullName>
    </submittedName>
</protein>
<dbReference type="EMBL" id="JASAOG010000023">
    <property type="protein sequence ID" value="KAK0063037.1"/>
    <property type="molecule type" value="Genomic_DNA"/>
</dbReference>
<dbReference type="AlphaFoldDB" id="A0AAD8BZN5"/>
<reference evidence="4" key="2">
    <citation type="submission" date="2023-04" db="EMBL/GenBank/DDBJ databases">
        <authorList>
            <person name="Bu L."/>
            <person name="Lu L."/>
            <person name="Laidemitt M.R."/>
            <person name="Zhang S.M."/>
            <person name="Mutuku M."/>
            <person name="Mkoji G."/>
            <person name="Steinauer M."/>
            <person name="Loker E.S."/>
        </authorList>
    </citation>
    <scope>NUCLEOTIDE SEQUENCE</scope>
    <source>
        <strain evidence="4">KasaAsao</strain>
        <tissue evidence="4">Whole Snail</tissue>
    </source>
</reference>
<evidence type="ECO:0000313" key="4">
    <source>
        <dbReference type="EMBL" id="KAK0063037.1"/>
    </source>
</evidence>
<gene>
    <name evidence="4" type="ORF">Bpfe_007757</name>
</gene>
<feature type="chain" id="PRO_5042107744" evidence="2">
    <location>
        <begin position="21"/>
        <end position="205"/>
    </location>
</feature>
<feature type="transmembrane region" description="Helical" evidence="1">
    <location>
        <begin position="186"/>
        <end position="204"/>
    </location>
</feature>
<dbReference type="PANTHER" id="PTHR45828">
    <property type="entry name" value="CYTOCHROME B561/FERRIC REDUCTASE TRANSMEMBRANE"/>
    <property type="match status" value="1"/>
</dbReference>
<evidence type="ECO:0000256" key="2">
    <source>
        <dbReference type="SAM" id="SignalP"/>
    </source>
</evidence>
<accession>A0AAD8BZN5</accession>
<organism evidence="4 5">
    <name type="scientific">Biomphalaria pfeifferi</name>
    <name type="common">Bloodfluke planorb</name>
    <name type="synonym">Freshwater snail</name>
    <dbReference type="NCBI Taxonomy" id="112525"/>
    <lineage>
        <taxon>Eukaryota</taxon>
        <taxon>Metazoa</taxon>
        <taxon>Spiralia</taxon>
        <taxon>Lophotrochozoa</taxon>
        <taxon>Mollusca</taxon>
        <taxon>Gastropoda</taxon>
        <taxon>Heterobranchia</taxon>
        <taxon>Euthyneura</taxon>
        <taxon>Panpulmonata</taxon>
        <taxon>Hygrophila</taxon>
        <taxon>Lymnaeoidea</taxon>
        <taxon>Planorbidae</taxon>
        <taxon>Biomphalaria</taxon>
    </lineage>
</organism>
<dbReference type="GO" id="GO:0016020">
    <property type="term" value="C:membrane"/>
    <property type="evidence" value="ECO:0007669"/>
    <property type="project" value="TreeGrafter"/>
</dbReference>
<dbReference type="PROSITE" id="PS51019">
    <property type="entry name" value="REELIN"/>
    <property type="match status" value="1"/>
</dbReference>
<comment type="caution">
    <text evidence="4">The sequence shown here is derived from an EMBL/GenBank/DDBJ whole genome shotgun (WGS) entry which is preliminary data.</text>
</comment>
<dbReference type="CDD" id="cd08544">
    <property type="entry name" value="Reeler"/>
    <property type="match status" value="1"/>
</dbReference>
<dbReference type="InterPro" id="IPR002861">
    <property type="entry name" value="Reeler_dom"/>
</dbReference>
<evidence type="ECO:0000313" key="5">
    <source>
        <dbReference type="Proteomes" id="UP001233172"/>
    </source>
</evidence>
<reference evidence="4" key="1">
    <citation type="journal article" date="2023" name="PLoS Negl. Trop. Dis.">
        <title>A genome sequence for Biomphalaria pfeifferi, the major vector snail for the human-infecting parasite Schistosoma mansoni.</title>
        <authorList>
            <person name="Bu L."/>
            <person name="Lu L."/>
            <person name="Laidemitt M.R."/>
            <person name="Zhang S.M."/>
            <person name="Mutuku M."/>
            <person name="Mkoji G."/>
            <person name="Steinauer M."/>
            <person name="Loker E.S."/>
        </authorList>
    </citation>
    <scope>NUCLEOTIDE SEQUENCE</scope>
    <source>
        <strain evidence="4">KasaAsao</strain>
    </source>
</reference>
<dbReference type="Pfam" id="PF02014">
    <property type="entry name" value="Reeler"/>
    <property type="match status" value="1"/>
</dbReference>
<dbReference type="InterPro" id="IPR042307">
    <property type="entry name" value="Reeler_sf"/>
</dbReference>
<dbReference type="Proteomes" id="UP001233172">
    <property type="component" value="Unassembled WGS sequence"/>
</dbReference>
<keyword evidence="1" id="KW-1133">Transmembrane helix</keyword>
<keyword evidence="1" id="KW-0812">Transmembrane</keyword>
<sequence>MTTYLHITIIGLSLFGIVTSYPNGQNVDASCDSMIPSHRVNAQSDGAPFQITFCPAWYQAGSTVTVTISNTSMTYFKGFMVQARQYSGTSTGYGQFKTTAYSNNACSSSAVVHNGDGNKAKLSFQWTAPAAASGNLKFLATFVKSERVFWVQVPSSQLTDMTGQNVTATNCTTPDDTSSSVRTETMSFLFVVLCICISNFLIVTV</sequence>
<dbReference type="PANTHER" id="PTHR45828:SF36">
    <property type="entry name" value="REELIN DOMAIN-CONTAINING PROTEIN"/>
    <property type="match status" value="1"/>
</dbReference>
<proteinExistence type="predicted"/>
<dbReference type="InterPro" id="IPR051237">
    <property type="entry name" value="Ferric-chelate_Red/DefProt"/>
</dbReference>
<feature type="signal peptide" evidence="2">
    <location>
        <begin position="1"/>
        <end position="20"/>
    </location>
</feature>
<keyword evidence="2" id="KW-0732">Signal</keyword>
<evidence type="ECO:0000256" key="1">
    <source>
        <dbReference type="SAM" id="Phobius"/>
    </source>
</evidence>
<keyword evidence="5" id="KW-1185">Reference proteome</keyword>
<evidence type="ECO:0000259" key="3">
    <source>
        <dbReference type="PROSITE" id="PS51019"/>
    </source>
</evidence>
<dbReference type="Gene3D" id="2.60.40.4060">
    <property type="entry name" value="Reeler domain"/>
    <property type="match status" value="1"/>
</dbReference>
<keyword evidence="1" id="KW-0472">Membrane</keyword>
<feature type="domain" description="Reelin" evidence="3">
    <location>
        <begin position="3"/>
        <end position="174"/>
    </location>
</feature>
<name>A0AAD8BZN5_BIOPF</name>